<organism evidence="2 3">
    <name type="scientific">Nostoc sphaeroides CCNUC1</name>
    <dbReference type="NCBI Taxonomy" id="2653204"/>
    <lineage>
        <taxon>Bacteria</taxon>
        <taxon>Bacillati</taxon>
        <taxon>Cyanobacteriota</taxon>
        <taxon>Cyanophyceae</taxon>
        <taxon>Nostocales</taxon>
        <taxon>Nostocaceae</taxon>
        <taxon>Nostoc</taxon>
    </lineage>
</organism>
<keyword evidence="1" id="KW-1133">Transmembrane helix</keyword>
<protein>
    <submittedName>
        <fullName evidence="2">Uncharacterized protein</fullName>
    </submittedName>
</protein>
<reference evidence="2 3" key="1">
    <citation type="submission" date="2019-10" db="EMBL/GenBank/DDBJ databases">
        <title>Genomic and transcriptomic insights into the perfect genentic adaptation of a filamentous nitrogen-fixing cyanobacterium to rice fields.</title>
        <authorList>
            <person name="Chen Z."/>
        </authorList>
    </citation>
    <scope>NUCLEOTIDE SEQUENCE [LARGE SCALE GENOMIC DNA]</scope>
    <source>
        <strain evidence="2">CCNUC1</strain>
    </source>
</reference>
<dbReference type="KEGG" id="nsh:GXM_02352"/>
<accession>A0A5P8VWY0</accession>
<proteinExistence type="predicted"/>
<name>A0A5P8VWY0_9NOSO</name>
<dbReference type="Proteomes" id="UP000326678">
    <property type="component" value="Chromosome Gxm1"/>
</dbReference>
<evidence type="ECO:0000313" key="3">
    <source>
        <dbReference type="Proteomes" id="UP000326678"/>
    </source>
</evidence>
<evidence type="ECO:0000313" key="2">
    <source>
        <dbReference type="EMBL" id="QFS44877.1"/>
    </source>
</evidence>
<gene>
    <name evidence="2" type="ORF">GXM_02352</name>
</gene>
<dbReference type="AlphaFoldDB" id="A0A5P8VWY0"/>
<keyword evidence="3" id="KW-1185">Reference proteome</keyword>
<evidence type="ECO:0000256" key="1">
    <source>
        <dbReference type="SAM" id="Phobius"/>
    </source>
</evidence>
<keyword evidence="1" id="KW-0472">Membrane</keyword>
<dbReference type="EMBL" id="CP045226">
    <property type="protein sequence ID" value="QFS44877.1"/>
    <property type="molecule type" value="Genomic_DNA"/>
</dbReference>
<sequence length="48" mass="5347">MGKTLTLQEVVEYFLFVSLLAGMLVSVTTASRSDNRLIGYNQKLSHTN</sequence>
<keyword evidence="1" id="KW-0812">Transmembrane</keyword>
<feature type="transmembrane region" description="Helical" evidence="1">
    <location>
        <begin position="13"/>
        <end position="31"/>
    </location>
</feature>